<gene>
    <name evidence="1" type="ORF">SAMN05192586_1132</name>
</gene>
<accession>A0A1G7NWC1</accession>
<organism evidence="1 2">
    <name type="scientific">Desulfovibrio legallii</name>
    <dbReference type="NCBI Taxonomy" id="571438"/>
    <lineage>
        <taxon>Bacteria</taxon>
        <taxon>Pseudomonadati</taxon>
        <taxon>Thermodesulfobacteriota</taxon>
        <taxon>Desulfovibrionia</taxon>
        <taxon>Desulfovibrionales</taxon>
        <taxon>Desulfovibrionaceae</taxon>
        <taxon>Desulfovibrio</taxon>
    </lineage>
</organism>
<name>A0A1G7NWC1_9BACT</name>
<protein>
    <submittedName>
        <fullName evidence="1">Uncharacterized protein</fullName>
    </submittedName>
</protein>
<dbReference type="EMBL" id="FNBX01000013">
    <property type="protein sequence ID" value="SDF77510.1"/>
    <property type="molecule type" value="Genomic_DNA"/>
</dbReference>
<sequence>MLKGHLLLEGQPPYASVRRGLPVRMYAYMLSPVLMR</sequence>
<keyword evidence="2" id="KW-1185">Reference proteome</keyword>
<reference evidence="2" key="1">
    <citation type="submission" date="2016-10" db="EMBL/GenBank/DDBJ databases">
        <authorList>
            <person name="Varghese N."/>
            <person name="Submissions S."/>
        </authorList>
    </citation>
    <scope>NUCLEOTIDE SEQUENCE [LARGE SCALE GENOMIC DNA]</scope>
    <source>
        <strain evidence="2">KHC7</strain>
    </source>
</reference>
<evidence type="ECO:0000313" key="1">
    <source>
        <dbReference type="EMBL" id="SDF77510.1"/>
    </source>
</evidence>
<dbReference type="Proteomes" id="UP000199355">
    <property type="component" value="Unassembled WGS sequence"/>
</dbReference>
<dbReference type="AlphaFoldDB" id="A0A1G7NWC1"/>
<evidence type="ECO:0000313" key="2">
    <source>
        <dbReference type="Proteomes" id="UP000199355"/>
    </source>
</evidence>
<proteinExistence type="predicted"/>